<protein>
    <submittedName>
        <fullName evidence="9">Uncharacterized protein</fullName>
    </submittedName>
</protein>
<proteinExistence type="predicted"/>
<dbReference type="CDD" id="cd00033">
    <property type="entry name" value="CCP"/>
    <property type="match status" value="3"/>
</dbReference>
<gene>
    <name evidence="9" type="ORF">KUTeg_021942</name>
</gene>
<dbReference type="Gene3D" id="2.10.25.10">
    <property type="entry name" value="Laminin"/>
    <property type="match status" value="6"/>
</dbReference>
<dbReference type="InterPro" id="IPR000152">
    <property type="entry name" value="EGF-type_Asp/Asn_hydroxyl_site"/>
</dbReference>
<feature type="disulfide bond" evidence="3">
    <location>
        <begin position="1284"/>
        <end position="1293"/>
    </location>
</feature>
<feature type="domain" description="HYR" evidence="7">
    <location>
        <begin position="925"/>
        <end position="1018"/>
    </location>
</feature>
<keyword evidence="10" id="KW-1185">Reference proteome</keyword>
<feature type="disulfide bond" evidence="3">
    <location>
        <begin position="583"/>
        <end position="592"/>
    </location>
</feature>
<dbReference type="Pfam" id="PF02494">
    <property type="entry name" value="HYR"/>
    <property type="match status" value="2"/>
</dbReference>
<reference evidence="9 10" key="1">
    <citation type="submission" date="2022-12" db="EMBL/GenBank/DDBJ databases">
        <title>Chromosome-level genome of Tegillarca granosa.</title>
        <authorList>
            <person name="Kim J."/>
        </authorList>
    </citation>
    <scope>NUCLEOTIDE SEQUENCE [LARGE SCALE GENOMIC DNA]</scope>
    <source>
        <strain evidence="9">Teg-2019</strain>
        <tissue evidence="9">Adductor muscle</tissue>
    </source>
</reference>
<feature type="domain" description="EGF-like" evidence="6">
    <location>
        <begin position="1296"/>
        <end position="1332"/>
    </location>
</feature>
<feature type="domain" description="Sushi" evidence="8">
    <location>
        <begin position="109"/>
        <end position="167"/>
    </location>
</feature>
<dbReference type="InterPro" id="IPR001881">
    <property type="entry name" value="EGF-like_Ca-bd_dom"/>
</dbReference>
<feature type="domain" description="Sushi" evidence="8">
    <location>
        <begin position="416"/>
        <end position="474"/>
    </location>
</feature>
<feature type="domain" description="EGF-like" evidence="6">
    <location>
        <begin position="463"/>
        <end position="499"/>
    </location>
</feature>
<dbReference type="PROSITE" id="PS00010">
    <property type="entry name" value="ASX_HYDROXYL"/>
    <property type="match status" value="6"/>
</dbReference>
<feature type="disulfide bond" evidence="3">
    <location>
        <begin position="193"/>
        <end position="202"/>
    </location>
</feature>
<keyword evidence="1" id="KW-0677">Repeat</keyword>
<feature type="domain" description="EGF-like" evidence="6">
    <location>
        <begin position="1259"/>
        <end position="1294"/>
    </location>
</feature>
<evidence type="ECO:0000313" key="9">
    <source>
        <dbReference type="EMBL" id="KAJ8300423.1"/>
    </source>
</evidence>
<dbReference type="PROSITE" id="PS50092">
    <property type="entry name" value="TSP1"/>
    <property type="match status" value="2"/>
</dbReference>
<dbReference type="SMART" id="SM00032">
    <property type="entry name" value="CCP"/>
    <property type="match status" value="6"/>
</dbReference>
<dbReference type="InterPro" id="IPR003410">
    <property type="entry name" value="HYR_dom"/>
</dbReference>
<feature type="chain" id="PRO_5046065037" evidence="5">
    <location>
        <begin position="22"/>
        <end position="1546"/>
    </location>
</feature>
<comment type="caution">
    <text evidence="9">The sequence shown here is derived from an EMBL/GenBank/DDBJ whole genome shotgun (WGS) entry which is preliminary data.</text>
</comment>
<dbReference type="InterPro" id="IPR018097">
    <property type="entry name" value="EGF_Ca-bd_CS"/>
</dbReference>
<dbReference type="Gene3D" id="2.10.70.10">
    <property type="entry name" value="Complement Module, domain 1"/>
    <property type="match status" value="4"/>
</dbReference>
<keyword evidence="4" id="KW-0768">Sushi</keyword>
<feature type="disulfide bond" evidence="3">
    <location>
        <begin position="1322"/>
        <end position="1331"/>
    </location>
</feature>
<dbReference type="SUPFAM" id="SSF82895">
    <property type="entry name" value="TSP-1 type 1 repeat"/>
    <property type="match status" value="1"/>
</dbReference>
<dbReference type="InterPro" id="IPR036383">
    <property type="entry name" value="TSP1_rpt_sf"/>
</dbReference>
<dbReference type="EMBL" id="JARBDR010000919">
    <property type="protein sequence ID" value="KAJ8300423.1"/>
    <property type="molecule type" value="Genomic_DNA"/>
</dbReference>
<accession>A0ABQ9E4T4</accession>
<feature type="disulfide bond" evidence="3">
    <location>
        <begin position="1263"/>
        <end position="1273"/>
    </location>
</feature>
<evidence type="ECO:0000256" key="4">
    <source>
        <dbReference type="PROSITE-ProRule" id="PRU00302"/>
    </source>
</evidence>
<feature type="signal peptide" evidence="5">
    <location>
        <begin position="1"/>
        <end position="21"/>
    </location>
</feature>
<dbReference type="PROSITE" id="PS50026">
    <property type="entry name" value="EGF_3"/>
    <property type="match status" value="6"/>
</dbReference>
<evidence type="ECO:0000313" key="10">
    <source>
        <dbReference type="Proteomes" id="UP001217089"/>
    </source>
</evidence>
<dbReference type="PROSITE" id="PS01186">
    <property type="entry name" value="EGF_2"/>
    <property type="match status" value="6"/>
</dbReference>
<evidence type="ECO:0000256" key="2">
    <source>
        <dbReference type="ARBA" id="ARBA00023157"/>
    </source>
</evidence>
<dbReference type="SMART" id="SM00179">
    <property type="entry name" value="EGF_CA"/>
    <property type="match status" value="6"/>
</dbReference>
<dbReference type="InterPro" id="IPR000436">
    <property type="entry name" value="Sushi_SCR_CCP_dom"/>
</dbReference>
<dbReference type="CDD" id="cd00054">
    <property type="entry name" value="EGF_CA"/>
    <property type="match status" value="6"/>
</dbReference>
<feature type="domain" description="HYR" evidence="7">
    <location>
        <begin position="594"/>
        <end position="677"/>
    </location>
</feature>
<dbReference type="Pfam" id="PF00008">
    <property type="entry name" value="EGF"/>
    <property type="match status" value="6"/>
</dbReference>
<feature type="domain" description="EGF-like" evidence="6">
    <location>
        <begin position="167"/>
        <end position="203"/>
    </location>
</feature>
<feature type="disulfide bond" evidence="3">
    <location>
        <begin position="403"/>
        <end position="412"/>
    </location>
</feature>
<dbReference type="SUPFAM" id="SSF57196">
    <property type="entry name" value="EGF/Laminin"/>
    <property type="match status" value="6"/>
</dbReference>
<dbReference type="SMART" id="SM00209">
    <property type="entry name" value="TSP1"/>
    <property type="match status" value="2"/>
</dbReference>
<dbReference type="Gene3D" id="2.10.50.10">
    <property type="entry name" value="Tumor Necrosis Factor Receptor, subunit A, domain 2"/>
    <property type="match status" value="1"/>
</dbReference>
<feature type="domain" description="EGF-like" evidence="6">
    <location>
        <begin position="377"/>
        <end position="413"/>
    </location>
</feature>
<keyword evidence="5" id="KW-0732">Signal</keyword>
<dbReference type="PROSITE" id="PS50825">
    <property type="entry name" value="HYR"/>
    <property type="match status" value="3"/>
</dbReference>
<keyword evidence="2 3" id="KW-1015">Disulfide bond</keyword>
<comment type="caution">
    <text evidence="3">Lacks conserved residue(s) required for the propagation of feature annotation.</text>
</comment>
<dbReference type="PROSITE" id="PS50923">
    <property type="entry name" value="SUSHI"/>
    <property type="match status" value="4"/>
</dbReference>
<dbReference type="InterPro" id="IPR035976">
    <property type="entry name" value="Sushi/SCR/CCP_sf"/>
</dbReference>
<sequence length="1546" mass="170078">MYTAAIVVIFLSAFQFDLVNGGIASTWSSCRCRWDTWKEWSNCTRSCYGKRIRSRSVWTICSEFTDCASNDMGFEIEGCNEVCQNGGYYNGTTCICALGFYGNCCVYQVNCGAPSSITNGYITGSVYTYGSAISYFCNTGYNITGGDATRTCQTNAVWSGTKPRCGYVNSCSSNPCKNGATCTNIIDGYRCTCGPGWSGATCTIDVQPPVAVNCSKGINVTTADRTEIVNWLPPIFNDPMGETFTVHTNYPQNSYEFRWGDFPVQYVAVKPSNAKSSECLFEVKVRPNPCPVLPPPVNGARVCNNWKTDYGLYCLVFCTGNNTLSRGFSLGDWFVCGASGIWSPSGAMPGCIGETKVRLLSRPKRGWWRRRAPPPPPPNYCSGNPCMNGGTCNNLSGGYTCTCATGWTGSTCTVEVNCGAPSSITNGNFTGSSYTYGSTIIYTCTAGYRIVYGDANRYCQASDVNPCSSHPCLNGATCTNITEQFICTCQPGWIGATCAEEINCGAPPSLKNGIFTGSVYTYGKMIVYTCNSGYNMTNGDAKSYCQIDGDWSGTKPNVNSCSSNPCMNGATCTNIIYGYTCTCGNGWSGPTCTVDVQPPVAINCSKGINVTTEKRTEIVDWQPPVFKDPMGQAVTVHTNYPQISYEFRWGDFPVQYVAVKPSNAKSSECLFKVKVRPNPCSVLPPPVNGARVCNNWKTDYGLYCLVFCIGNNTLSRGVSFGDWFVCGASGKWAPSGTMPGCRAQITGSSLNTKFQINSCGNLAEVRKVKKTYIELLMSSNFRTFCDSHKSLCTAENKNNSVVFKLRKTRLNFKRSKEMENNIPLNFIILFIFINFTSSTDIPKETFPVRYCLKSELYDKHTEIKKTCGQLYPNSGLQNITCTDSNNFRSICRFTCASGYDIPPGSVRVMVCQADQTWRGQQPTCVDVSPPVFNKNTCPHALTFYSDKGTTTAQVYWTEPGVTDNSGDIRCWTVYPTPYSSASCPAGTGYGQVCQFDCSDGTKLNGSIAKGSRKIMVKLYFYYTGVCLDTSVQETIKQKFIEAISNSGFKLYCLNEPKCTYHNVEVKCGSTRGKRDTDKRTKRSADQIEITLTIERSNADDLNTEQFNTENNDYNKFVEDTKADLVHACKPGTWSSTSLPPCSKCPVGTYQNDYGGTNCTTCPAGTTTLDEGSITIHSCQEFDIVFEEDETGNAPPQIGNGFTGSISNLNIFTKELDLTVMKQFSSKCNNIDKGDWLFWNQLQDIELKKAYIQLPSKCDDINECLSNPCIHGQCNDKLGSYQCTCDPGFTNVTCNINIDDCLAHMCQNDGKCEDGVESYTCKCKHGFTGEYCEVAVVDGGWTDWGNWTECSTTCGPGVRLRKRACSNPSPDNGGKECIGDVKDSENCNLQICPKMASPAKVFVTHSANYDNLDCTSNGTEQCYSFLTKAIREILGMESAGQLTTEVDAVDYLILANSSSSNDEVDCPENTVNFYLYCGINEDADNNWYLAIIYWNIRKYKRYKSRKAKQGICIAIKPIIKNVAKVIYVTFCCQLKKKVNKFAYLKKN</sequence>
<dbReference type="SMART" id="SM01411">
    <property type="entry name" value="Ephrin_rec_like"/>
    <property type="match status" value="1"/>
</dbReference>
<name>A0ABQ9E4T4_TEGGR</name>
<dbReference type="Pfam" id="PF00084">
    <property type="entry name" value="Sushi"/>
    <property type="match status" value="4"/>
</dbReference>
<dbReference type="InterPro" id="IPR051830">
    <property type="entry name" value="NOTCH_homolog"/>
</dbReference>
<dbReference type="PANTHER" id="PTHR24033">
    <property type="entry name" value="EGF-LIKE DOMAIN-CONTAINING PROTEIN"/>
    <property type="match status" value="1"/>
</dbReference>
<evidence type="ECO:0000259" key="6">
    <source>
        <dbReference type="PROSITE" id="PS50026"/>
    </source>
</evidence>
<feature type="domain" description="EGF-like" evidence="6">
    <location>
        <begin position="557"/>
        <end position="593"/>
    </location>
</feature>
<dbReference type="InterPro" id="IPR000884">
    <property type="entry name" value="TSP1_rpt"/>
</dbReference>
<feature type="domain" description="Sushi" evidence="8">
    <location>
        <begin position="865"/>
        <end position="926"/>
    </location>
</feature>
<dbReference type="SMART" id="SM00181">
    <property type="entry name" value="EGF"/>
    <property type="match status" value="8"/>
</dbReference>
<evidence type="ECO:0000256" key="1">
    <source>
        <dbReference type="ARBA" id="ARBA00022737"/>
    </source>
</evidence>
<dbReference type="Gene3D" id="2.20.100.10">
    <property type="entry name" value="Thrombospondin type-1 (TSP1) repeat"/>
    <property type="match status" value="1"/>
</dbReference>
<keyword evidence="3" id="KW-0245">EGF-like domain</keyword>
<feature type="domain" description="HYR" evidence="7">
    <location>
        <begin position="204"/>
        <end position="287"/>
    </location>
</feature>
<evidence type="ECO:0000259" key="8">
    <source>
        <dbReference type="PROSITE" id="PS50923"/>
    </source>
</evidence>
<feature type="domain" description="Sushi" evidence="8">
    <location>
        <begin position="502"/>
        <end position="563"/>
    </location>
</feature>
<feature type="disulfide bond" evidence="3">
    <location>
        <begin position="489"/>
        <end position="498"/>
    </location>
</feature>
<dbReference type="Proteomes" id="UP001217089">
    <property type="component" value="Unassembled WGS sequence"/>
</dbReference>
<evidence type="ECO:0000259" key="7">
    <source>
        <dbReference type="PROSITE" id="PS50825"/>
    </source>
</evidence>
<dbReference type="PROSITE" id="PS01187">
    <property type="entry name" value="EGF_CA"/>
    <property type="match status" value="1"/>
</dbReference>
<dbReference type="SUPFAM" id="SSF57535">
    <property type="entry name" value="Complement control module/SCR domain"/>
    <property type="match status" value="4"/>
</dbReference>
<dbReference type="InterPro" id="IPR000742">
    <property type="entry name" value="EGF"/>
</dbReference>
<dbReference type="Pfam" id="PF00090">
    <property type="entry name" value="TSP_1"/>
    <property type="match status" value="1"/>
</dbReference>
<organism evidence="9 10">
    <name type="scientific">Tegillarca granosa</name>
    <name type="common">Malaysian cockle</name>
    <name type="synonym">Anadara granosa</name>
    <dbReference type="NCBI Taxonomy" id="220873"/>
    <lineage>
        <taxon>Eukaryota</taxon>
        <taxon>Metazoa</taxon>
        <taxon>Spiralia</taxon>
        <taxon>Lophotrochozoa</taxon>
        <taxon>Mollusca</taxon>
        <taxon>Bivalvia</taxon>
        <taxon>Autobranchia</taxon>
        <taxon>Pteriomorphia</taxon>
        <taxon>Arcoida</taxon>
        <taxon>Arcoidea</taxon>
        <taxon>Arcidae</taxon>
        <taxon>Tegillarca</taxon>
    </lineage>
</organism>
<dbReference type="PROSITE" id="PS00022">
    <property type="entry name" value="EGF_1"/>
    <property type="match status" value="5"/>
</dbReference>
<dbReference type="PANTHER" id="PTHR24033:SF224">
    <property type="entry name" value="C-TYPE LECTIN"/>
    <property type="match status" value="1"/>
</dbReference>
<evidence type="ECO:0000256" key="5">
    <source>
        <dbReference type="SAM" id="SignalP"/>
    </source>
</evidence>
<evidence type="ECO:0000256" key="3">
    <source>
        <dbReference type="PROSITE-ProRule" id="PRU00076"/>
    </source>
</evidence>